<evidence type="ECO:0000256" key="11">
    <source>
        <dbReference type="ARBA" id="ARBA00025198"/>
    </source>
</evidence>
<dbReference type="HAMAP" id="MF_01398">
    <property type="entry name" value="ATP_synth_b_bprime"/>
    <property type="match status" value="1"/>
</dbReference>
<evidence type="ECO:0000256" key="2">
    <source>
        <dbReference type="ARBA" id="ARBA00022448"/>
    </source>
</evidence>
<dbReference type="NCBIfam" id="TIGR01144">
    <property type="entry name" value="ATP_synt_b"/>
    <property type="match status" value="1"/>
</dbReference>
<dbReference type="CDD" id="cd06503">
    <property type="entry name" value="ATP-synt_Fo_b"/>
    <property type="match status" value="1"/>
</dbReference>
<evidence type="ECO:0000256" key="5">
    <source>
        <dbReference type="ARBA" id="ARBA00022692"/>
    </source>
</evidence>
<accession>A0ABU0JMV4</accession>
<comment type="function">
    <text evidence="13">Component of the F(0) channel, it forms part of the peripheral stalk, linking F(1) to F(0).</text>
</comment>
<dbReference type="PANTHER" id="PTHR33445">
    <property type="entry name" value="ATP SYNTHASE SUBUNIT B', CHLOROPLASTIC"/>
    <property type="match status" value="1"/>
</dbReference>
<reference evidence="16 17" key="1">
    <citation type="submission" date="2023-07" db="EMBL/GenBank/DDBJ databases">
        <title>Genomic Encyclopedia of Type Strains, Phase IV (KMG-IV): sequencing the most valuable type-strain genomes for metagenomic binning, comparative biology and taxonomic classification.</title>
        <authorList>
            <person name="Goeker M."/>
        </authorList>
    </citation>
    <scope>NUCLEOTIDE SEQUENCE [LARGE SCALE GENOMIC DNA]</scope>
    <source>
        <strain evidence="16 17">DSM 1400</strain>
    </source>
</reference>
<evidence type="ECO:0000256" key="9">
    <source>
        <dbReference type="ARBA" id="ARBA00023136"/>
    </source>
</evidence>
<evidence type="ECO:0000256" key="3">
    <source>
        <dbReference type="ARBA" id="ARBA00022475"/>
    </source>
</evidence>
<gene>
    <name evidence="13" type="primary">atpF</name>
    <name evidence="16" type="ORF">QOZ93_000101</name>
</gene>
<evidence type="ECO:0000256" key="10">
    <source>
        <dbReference type="ARBA" id="ARBA00023310"/>
    </source>
</evidence>
<evidence type="ECO:0000256" key="4">
    <source>
        <dbReference type="ARBA" id="ARBA00022547"/>
    </source>
</evidence>
<keyword evidence="4 13" id="KW-0138">CF(0)</keyword>
<dbReference type="NCBIfam" id="NF009992">
    <property type="entry name" value="PRK13461.1"/>
    <property type="match status" value="1"/>
</dbReference>
<dbReference type="EMBL" id="JAUSWN010000001">
    <property type="protein sequence ID" value="MDQ0478400.1"/>
    <property type="molecule type" value="Genomic_DNA"/>
</dbReference>
<evidence type="ECO:0000313" key="16">
    <source>
        <dbReference type="EMBL" id="MDQ0478400.1"/>
    </source>
</evidence>
<dbReference type="Pfam" id="PF00430">
    <property type="entry name" value="ATP-synt_B"/>
    <property type="match status" value="1"/>
</dbReference>
<keyword evidence="8 13" id="KW-0406">Ion transport</keyword>
<feature type="transmembrane region" description="Helical" evidence="13">
    <location>
        <begin position="6"/>
        <end position="28"/>
    </location>
</feature>
<dbReference type="InterPro" id="IPR050059">
    <property type="entry name" value="ATP_synthase_B_chain"/>
</dbReference>
<dbReference type="InterPro" id="IPR002146">
    <property type="entry name" value="ATP_synth_b/b'su_bac/chlpt"/>
</dbReference>
<comment type="function">
    <text evidence="11 13">F(1)F(0) ATP synthase produces ATP from ADP in the presence of a proton or sodium gradient. F-type ATPases consist of two structural domains, F(1) containing the extramembraneous catalytic core and F(0) containing the membrane proton channel, linked together by a central stalk and a peripheral stalk. During catalysis, ATP synthesis in the catalytic domain of F(1) is coupled via a rotary mechanism of the central stalk subunits to proton translocation.</text>
</comment>
<keyword evidence="9 13" id="KW-0472">Membrane</keyword>
<comment type="subcellular location">
    <subcellularLocation>
        <location evidence="13">Cell membrane</location>
        <topology evidence="13">Single-pass membrane protein</topology>
    </subcellularLocation>
    <subcellularLocation>
        <location evidence="12">Endomembrane system</location>
        <topology evidence="12">Single-pass membrane protein</topology>
    </subcellularLocation>
</comment>
<evidence type="ECO:0000256" key="14">
    <source>
        <dbReference type="RuleBase" id="RU003848"/>
    </source>
</evidence>
<evidence type="ECO:0000256" key="6">
    <source>
        <dbReference type="ARBA" id="ARBA00022781"/>
    </source>
</evidence>
<protein>
    <recommendedName>
        <fullName evidence="13">ATP synthase subunit b</fullName>
    </recommendedName>
    <alternativeName>
        <fullName evidence="13">ATP synthase F(0) sector subunit b</fullName>
    </alternativeName>
    <alternativeName>
        <fullName evidence="13">ATPase subunit I</fullName>
    </alternativeName>
    <alternativeName>
        <fullName evidence="13">F-type ATPase subunit b</fullName>
        <shortName evidence="13">F-ATPase subunit b</shortName>
    </alternativeName>
</protein>
<comment type="similarity">
    <text evidence="1 13 14">Belongs to the ATPase B chain family.</text>
</comment>
<keyword evidence="6 13" id="KW-0375">Hydrogen ion transport</keyword>
<evidence type="ECO:0000313" key="17">
    <source>
        <dbReference type="Proteomes" id="UP001224418"/>
    </source>
</evidence>
<keyword evidence="10 13" id="KW-0066">ATP synthesis</keyword>
<sequence>MIKIEWTKILFAMVNFLIIYFFGNKYFFPKVREIIEKRNEEIQGNFDAAEKSKKDAAQIKTELEANRANVIEESKNLLEQYKTNAEKLYEEIVSDAKKEADIVNERSKKEIEREKQKAEEEIKTKVTGLSLLICEKVLDAEIDEKKHRELISDFISKVGI</sequence>
<keyword evidence="7 13" id="KW-1133">Transmembrane helix</keyword>
<evidence type="ECO:0000256" key="1">
    <source>
        <dbReference type="ARBA" id="ARBA00005513"/>
    </source>
</evidence>
<keyword evidence="3 13" id="KW-1003">Cell membrane</keyword>
<dbReference type="Proteomes" id="UP001224418">
    <property type="component" value="Unassembled WGS sequence"/>
</dbReference>
<keyword evidence="15" id="KW-0175">Coiled coil</keyword>
<evidence type="ECO:0000256" key="15">
    <source>
        <dbReference type="SAM" id="Coils"/>
    </source>
</evidence>
<keyword evidence="5 13" id="KW-0812">Transmembrane</keyword>
<evidence type="ECO:0000256" key="8">
    <source>
        <dbReference type="ARBA" id="ARBA00023065"/>
    </source>
</evidence>
<proteinExistence type="inferred from homology"/>
<comment type="subunit">
    <text evidence="13">F-type ATPases have 2 components, F(1) - the catalytic core - and F(0) - the membrane proton channel. F(1) has five subunits: alpha(3), beta(3), gamma(1), delta(1), epsilon(1). F(0) has three main subunits: a(1), b(2) and c(10-14). The alpha and beta chains form an alternating ring which encloses part of the gamma chain. F(1) is attached to F(0) by a central stalk formed by the gamma and epsilon chains, while a peripheral stalk is formed by the delta and b chains.</text>
</comment>
<comment type="caution">
    <text evidence="16">The sequence shown here is derived from an EMBL/GenBank/DDBJ whole genome shotgun (WGS) entry which is preliminary data.</text>
</comment>
<dbReference type="RefSeq" id="WP_111943894.1">
    <property type="nucleotide sequence ID" value="NZ_BAAACJ010000024.1"/>
</dbReference>
<evidence type="ECO:0000256" key="7">
    <source>
        <dbReference type="ARBA" id="ARBA00022989"/>
    </source>
</evidence>
<keyword evidence="2 13" id="KW-0813">Transport</keyword>
<organism evidence="16 17">
    <name type="scientific">Hathewaya limosa</name>
    <name type="common">Clostridium limosum</name>
    <dbReference type="NCBI Taxonomy" id="1536"/>
    <lineage>
        <taxon>Bacteria</taxon>
        <taxon>Bacillati</taxon>
        <taxon>Bacillota</taxon>
        <taxon>Clostridia</taxon>
        <taxon>Eubacteriales</taxon>
        <taxon>Clostridiaceae</taxon>
        <taxon>Hathewaya</taxon>
    </lineage>
</organism>
<dbReference type="InterPro" id="IPR005864">
    <property type="entry name" value="ATP_synth_F0_bsu_bac"/>
</dbReference>
<keyword evidence="17" id="KW-1185">Reference proteome</keyword>
<name>A0ABU0JMV4_HATLI</name>
<feature type="coiled-coil region" evidence="15">
    <location>
        <begin position="32"/>
        <end position="128"/>
    </location>
</feature>
<dbReference type="PANTHER" id="PTHR33445:SF1">
    <property type="entry name" value="ATP SYNTHASE SUBUNIT B"/>
    <property type="match status" value="1"/>
</dbReference>
<evidence type="ECO:0000256" key="12">
    <source>
        <dbReference type="ARBA" id="ARBA00037847"/>
    </source>
</evidence>
<evidence type="ECO:0000256" key="13">
    <source>
        <dbReference type="HAMAP-Rule" id="MF_01398"/>
    </source>
</evidence>